<name>A0A5B9M689_9BACT</name>
<dbReference type="PANTHER" id="PTHR37833">
    <property type="entry name" value="LIPOPROTEIN-RELATED"/>
    <property type="match status" value="1"/>
</dbReference>
<evidence type="ECO:0000313" key="1">
    <source>
        <dbReference type="EMBL" id="QEF96582.1"/>
    </source>
</evidence>
<keyword evidence="2" id="KW-1185">Reference proteome</keyword>
<proteinExistence type="predicted"/>
<dbReference type="RefSeq" id="WP_167546609.1">
    <property type="nucleotide sequence ID" value="NZ_CP036264.1"/>
</dbReference>
<gene>
    <name evidence="1" type="ORF">Mal15_06100</name>
</gene>
<sequence length="416" mass="46508">MAISPWGLFRFNHRFFYLHGMNQFTKRLLIFAALVVGFASMAAALSQMVTYKPWGVPDSKRDTYDKLLAAQEENRKLRQEYADKPRPQASTVVSSHDFGWMNPGESREFQFPIRNLGAVELTLQVRDVSDERISATLAREALAPGEETFCVVSLTAGAEAEGTLPTSTATIVTNDPLKQSIVLGVGGKITSELVVPEKISFGRHDITEAATAEFWIYSQRSEQIQLHDVSSDHYQIQWVELPPDPPAAELQGKSATAAIRVAATIQPKDYGKYTDSLKLTVGMDGIKKHVEVAFDGRVRPPIAFYGPEVDRRSGVDFGTINRGTKKEIFVVVRSRGDSSRRIEVLDYEPKDLEVEMQPQSTEGTYRLRLCVPADCPKLQFNMDSHRGYVSIGDPDAEAYSNWLPIYVQVVDVEKKK</sequence>
<reference evidence="1 2" key="1">
    <citation type="submission" date="2019-02" db="EMBL/GenBank/DDBJ databases">
        <title>Planctomycetal bacteria perform biofilm scaping via a novel small molecule.</title>
        <authorList>
            <person name="Jeske O."/>
            <person name="Boedeker C."/>
            <person name="Wiegand S."/>
            <person name="Breitling P."/>
            <person name="Kallscheuer N."/>
            <person name="Jogler M."/>
            <person name="Rohde M."/>
            <person name="Petersen J."/>
            <person name="Medema M.H."/>
            <person name="Surup F."/>
            <person name="Jogler C."/>
        </authorList>
    </citation>
    <scope>NUCLEOTIDE SEQUENCE [LARGE SCALE GENOMIC DNA]</scope>
    <source>
        <strain evidence="1 2">Mal15</strain>
    </source>
</reference>
<dbReference type="PANTHER" id="PTHR37833:SF1">
    <property type="entry name" value="SIGNAL PEPTIDE PROTEIN"/>
    <property type="match status" value="1"/>
</dbReference>
<protein>
    <submittedName>
        <fullName evidence="1">Uncharacterized protein</fullName>
    </submittedName>
</protein>
<dbReference type="Gene3D" id="2.60.40.10">
    <property type="entry name" value="Immunoglobulins"/>
    <property type="match status" value="1"/>
</dbReference>
<evidence type="ECO:0000313" key="2">
    <source>
        <dbReference type="Proteomes" id="UP000321353"/>
    </source>
</evidence>
<dbReference type="InterPro" id="IPR013783">
    <property type="entry name" value="Ig-like_fold"/>
</dbReference>
<dbReference type="Proteomes" id="UP000321353">
    <property type="component" value="Chromosome"/>
</dbReference>
<accession>A0A5B9M689</accession>
<dbReference type="AlphaFoldDB" id="A0A5B9M689"/>
<dbReference type="EMBL" id="CP036264">
    <property type="protein sequence ID" value="QEF96582.1"/>
    <property type="molecule type" value="Genomic_DNA"/>
</dbReference>
<dbReference type="KEGG" id="smam:Mal15_06100"/>
<organism evidence="1 2">
    <name type="scientific">Stieleria maiorica</name>
    <dbReference type="NCBI Taxonomy" id="2795974"/>
    <lineage>
        <taxon>Bacteria</taxon>
        <taxon>Pseudomonadati</taxon>
        <taxon>Planctomycetota</taxon>
        <taxon>Planctomycetia</taxon>
        <taxon>Pirellulales</taxon>
        <taxon>Pirellulaceae</taxon>
        <taxon>Stieleria</taxon>
    </lineage>
</organism>